<reference evidence="2 3" key="1">
    <citation type="submission" date="2019-03" db="EMBL/GenBank/DDBJ databases">
        <title>First draft genome of Liparis tanakae, snailfish: a comprehensive survey of snailfish specific genes.</title>
        <authorList>
            <person name="Kim W."/>
            <person name="Song I."/>
            <person name="Jeong J.-H."/>
            <person name="Kim D."/>
            <person name="Kim S."/>
            <person name="Ryu S."/>
            <person name="Song J.Y."/>
            <person name="Lee S.K."/>
        </authorList>
    </citation>
    <scope>NUCLEOTIDE SEQUENCE [LARGE SCALE GENOMIC DNA]</scope>
    <source>
        <tissue evidence="2">Muscle</tissue>
    </source>
</reference>
<sequence>METGESCVRGDESATGRRRKVQQRENDRAMQEHARQRPWLFSEMNINNMTGHNRSTEIREITSIVPPSPTDSDRSGEGRIRRIEEHNLAARHAPLFKIHKGPVGLGCAFEGTELSSRAIFQPIYFLMWSNLGHLPLGRLYVVINDGYLARVPGGAGAHLHNTDRYNTALQDQTGQVRPAADWRVADSVNCLSAIPAALWTYTSALAAKAAATQC</sequence>
<dbReference type="OrthoDB" id="10554514at2759"/>
<keyword evidence="3" id="KW-1185">Reference proteome</keyword>
<evidence type="ECO:0000313" key="2">
    <source>
        <dbReference type="EMBL" id="TNN74246.1"/>
    </source>
</evidence>
<feature type="region of interest" description="Disordered" evidence="1">
    <location>
        <begin position="1"/>
        <end position="34"/>
    </location>
</feature>
<comment type="caution">
    <text evidence="2">The sequence shown here is derived from an EMBL/GenBank/DDBJ whole genome shotgun (WGS) entry which is preliminary data.</text>
</comment>
<evidence type="ECO:0000313" key="3">
    <source>
        <dbReference type="Proteomes" id="UP000314294"/>
    </source>
</evidence>
<evidence type="ECO:0000256" key="1">
    <source>
        <dbReference type="SAM" id="MobiDB-lite"/>
    </source>
</evidence>
<proteinExistence type="predicted"/>
<dbReference type="Proteomes" id="UP000314294">
    <property type="component" value="Unassembled WGS sequence"/>
</dbReference>
<name>A0A4Z2I879_9TELE</name>
<dbReference type="EMBL" id="SRLO01000116">
    <property type="protein sequence ID" value="TNN74246.1"/>
    <property type="molecule type" value="Genomic_DNA"/>
</dbReference>
<protein>
    <submittedName>
        <fullName evidence="2">Uncharacterized protein</fullName>
    </submittedName>
</protein>
<accession>A0A4Z2I879</accession>
<feature type="compositionally biased region" description="Basic and acidic residues" evidence="1">
    <location>
        <begin position="22"/>
        <end position="34"/>
    </location>
</feature>
<gene>
    <name evidence="2" type="ORF">EYF80_015489</name>
</gene>
<dbReference type="AlphaFoldDB" id="A0A4Z2I879"/>
<organism evidence="2 3">
    <name type="scientific">Liparis tanakae</name>
    <name type="common">Tanaka's snailfish</name>
    <dbReference type="NCBI Taxonomy" id="230148"/>
    <lineage>
        <taxon>Eukaryota</taxon>
        <taxon>Metazoa</taxon>
        <taxon>Chordata</taxon>
        <taxon>Craniata</taxon>
        <taxon>Vertebrata</taxon>
        <taxon>Euteleostomi</taxon>
        <taxon>Actinopterygii</taxon>
        <taxon>Neopterygii</taxon>
        <taxon>Teleostei</taxon>
        <taxon>Neoteleostei</taxon>
        <taxon>Acanthomorphata</taxon>
        <taxon>Eupercaria</taxon>
        <taxon>Perciformes</taxon>
        <taxon>Cottioidei</taxon>
        <taxon>Cottales</taxon>
        <taxon>Liparidae</taxon>
        <taxon>Liparis</taxon>
    </lineage>
</organism>